<keyword evidence="2" id="KW-0677">Repeat</keyword>
<dbReference type="GO" id="GO:0005634">
    <property type="term" value="C:nucleus"/>
    <property type="evidence" value="ECO:0007669"/>
    <property type="project" value="TreeGrafter"/>
</dbReference>
<dbReference type="PANTHER" id="PTHR24403:SF81">
    <property type="entry name" value="ZINC FINGER PROTEIN 518A"/>
    <property type="match status" value="1"/>
</dbReference>
<dbReference type="GO" id="GO:0045944">
    <property type="term" value="P:positive regulation of transcription by RNA polymerase II"/>
    <property type="evidence" value="ECO:0007669"/>
    <property type="project" value="TreeGrafter"/>
</dbReference>
<accession>A0AAW0P8M3</accession>
<evidence type="ECO:0000256" key="3">
    <source>
        <dbReference type="ARBA" id="ARBA00022771"/>
    </source>
</evidence>
<evidence type="ECO:0000256" key="6">
    <source>
        <dbReference type="SAM" id="MobiDB-lite"/>
    </source>
</evidence>
<evidence type="ECO:0000256" key="1">
    <source>
        <dbReference type="ARBA" id="ARBA00022723"/>
    </source>
</evidence>
<proteinExistence type="predicted"/>
<dbReference type="InterPro" id="IPR036236">
    <property type="entry name" value="Znf_C2H2_sf"/>
</dbReference>
<dbReference type="Gene3D" id="3.30.160.60">
    <property type="entry name" value="Classic Zinc Finger"/>
    <property type="match status" value="2"/>
</dbReference>
<dbReference type="InterPro" id="IPR050688">
    <property type="entry name" value="Zinc_finger/UBP_domain"/>
</dbReference>
<keyword evidence="3 5" id="KW-0863">Zinc-finger</keyword>
<evidence type="ECO:0000259" key="7">
    <source>
        <dbReference type="PROSITE" id="PS50157"/>
    </source>
</evidence>
<sequence length="731" mass="80721">MVHPPAIHSSSWLKQYGICGPNKMEDHIITQDSVKSCGILSKDDEREKVKDFVYKHFREVKDHSVPIEHGSARSNRPLRNKGHCRVQQGAFFSGKILSFGCSICKDSSTYSPNDLLKHFRLAHRGALPTYPCDLCGFVTNDFSVLQRHRIEHRNTLVTCELCQDGVQYSLLLLTRHYTMCHSLNGQFTCDSCHFSTVDAGTFVQHIHHHKETSWKCSMCTHVSMSEVEHQKHLKGHSGTFPFTCEICGYGAARNEYLKKHMAAVHKSEKKSVWTAIEDNGALLNSSASLKLLLKKTSPLSEDSKEDDQMSNVNTNDKLLSVISSDEVHQLSHDTLAKRDNRNGSNNKLEISAADMLQEAEHSISPFDSDQTSPNGMTVVRINVSYMKPAGEKPANTGIVLGSNSKIIGVPAGKAAALLTSKQGISSSSNHFLITSDLKRPLLLPRTLNSTPTDKTTKTCYVLQRSLPMAQASQASGLRLAGTQLSLNSRPLLAMPASTSESTGNLQSGRQTFLLRYVSSSNNEETKGTKAAGPCTQPTDNAGSKVFFKIVSPPNSLLSNATPVSRSHPVLLATRPQTQCFLLSQNSHSSGIKKFIAVQNSSKNFATKASVLQSPAQLSEADKPILAPRPVRPPSQRKRRRKLLFDELPATGRKVRKLSNKPLPEKDSVVLWSPIAKDQERTLRLSPLNSDQQVKWPRRCQPVVVLNHPDVDIPEVASIMKVVQRHGGMLLK</sequence>
<dbReference type="SUPFAM" id="SSF57667">
    <property type="entry name" value="beta-beta-alpha zinc fingers"/>
    <property type="match status" value="1"/>
</dbReference>
<evidence type="ECO:0000256" key="2">
    <source>
        <dbReference type="ARBA" id="ARBA00022737"/>
    </source>
</evidence>
<keyword evidence="4" id="KW-0862">Zinc</keyword>
<dbReference type="EMBL" id="JBBPFD010000007">
    <property type="protein sequence ID" value="KAK7919490.1"/>
    <property type="molecule type" value="Genomic_DNA"/>
</dbReference>
<name>A0AAW0P8M3_9GOBI</name>
<evidence type="ECO:0000256" key="5">
    <source>
        <dbReference type="PROSITE-ProRule" id="PRU00042"/>
    </source>
</evidence>
<feature type="region of interest" description="Disordered" evidence="6">
    <location>
        <begin position="619"/>
        <end position="638"/>
    </location>
</feature>
<dbReference type="AlphaFoldDB" id="A0AAW0P8M3"/>
<keyword evidence="9" id="KW-1185">Reference proteome</keyword>
<dbReference type="PROSITE" id="PS50157">
    <property type="entry name" value="ZINC_FINGER_C2H2_2"/>
    <property type="match status" value="1"/>
</dbReference>
<evidence type="ECO:0000313" key="8">
    <source>
        <dbReference type="EMBL" id="KAK7919490.1"/>
    </source>
</evidence>
<dbReference type="SMART" id="SM00355">
    <property type="entry name" value="ZnF_C2H2"/>
    <property type="match status" value="6"/>
</dbReference>
<dbReference type="GO" id="GO:0008270">
    <property type="term" value="F:zinc ion binding"/>
    <property type="evidence" value="ECO:0007669"/>
    <property type="project" value="UniProtKB-KW"/>
</dbReference>
<dbReference type="PANTHER" id="PTHR24403">
    <property type="entry name" value="ZINC FINGER PROTEIN"/>
    <property type="match status" value="1"/>
</dbReference>
<reference evidence="9" key="1">
    <citation type="submission" date="2024-04" db="EMBL/GenBank/DDBJ databases">
        <title>Salinicola lusitanus LLJ914,a marine bacterium isolated from the Okinawa Trough.</title>
        <authorList>
            <person name="Li J."/>
        </authorList>
    </citation>
    <scope>NUCLEOTIDE SEQUENCE [LARGE SCALE GENOMIC DNA]</scope>
</reference>
<dbReference type="Proteomes" id="UP001460270">
    <property type="component" value="Unassembled WGS sequence"/>
</dbReference>
<protein>
    <recommendedName>
        <fullName evidence="7">C2H2-type domain-containing protein</fullName>
    </recommendedName>
</protein>
<evidence type="ECO:0000313" key="9">
    <source>
        <dbReference type="Proteomes" id="UP001460270"/>
    </source>
</evidence>
<gene>
    <name evidence="8" type="ORF">WMY93_010774</name>
</gene>
<keyword evidence="1" id="KW-0479">Metal-binding</keyword>
<comment type="caution">
    <text evidence="8">The sequence shown here is derived from an EMBL/GenBank/DDBJ whole genome shotgun (WGS) entry which is preliminary data.</text>
</comment>
<feature type="domain" description="C2H2-type" evidence="7">
    <location>
        <begin position="242"/>
        <end position="270"/>
    </location>
</feature>
<dbReference type="InterPro" id="IPR013087">
    <property type="entry name" value="Znf_C2H2_type"/>
</dbReference>
<organism evidence="8 9">
    <name type="scientific">Mugilogobius chulae</name>
    <name type="common">yellowstripe goby</name>
    <dbReference type="NCBI Taxonomy" id="88201"/>
    <lineage>
        <taxon>Eukaryota</taxon>
        <taxon>Metazoa</taxon>
        <taxon>Chordata</taxon>
        <taxon>Craniata</taxon>
        <taxon>Vertebrata</taxon>
        <taxon>Euteleostomi</taxon>
        <taxon>Actinopterygii</taxon>
        <taxon>Neopterygii</taxon>
        <taxon>Teleostei</taxon>
        <taxon>Neoteleostei</taxon>
        <taxon>Acanthomorphata</taxon>
        <taxon>Gobiaria</taxon>
        <taxon>Gobiiformes</taxon>
        <taxon>Gobioidei</taxon>
        <taxon>Gobiidae</taxon>
        <taxon>Gobionellinae</taxon>
        <taxon>Mugilogobius</taxon>
    </lineage>
</organism>
<evidence type="ECO:0000256" key="4">
    <source>
        <dbReference type="ARBA" id="ARBA00022833"/>
    </source>
</evidence>